<organism evidence="3 5">
    <name type="scientific">Chromobacterium sphagni</name>
    <dbReference type="NCBI Taxonomy" id="1903179"/>
    <lineage>
        <taxon>Bacteria</taxon>
        <taxon>Pseudomonadati</taxon>
        <taxon>Pseudomonadota</taxon>
        <taxon>Betaproteobacteria</taxon>
        <taxon>Neisseriales</taxon>
        <taxon>Chromobacteriaceae</taxon>
        <taxon>Chromobacterium</taxon>
    </lineage>
</organism>
<comment type="caution">
    <text evidence="3">The sequence shown here is derived from an EMBL/GenBank/DDBJ whole genome shotgun (WGS) entry which is preliminary data.</text>
</comment>
<dbReference type="AlphaFoldDB" id="A0A1S1X3U7"/>
<dbReference type="InterPro" id="IPR029063">
    <property type="entry name" value="SAM-dependent_MTases_sf"/>
</dbReference>
<dbReference type="Gene3D" id="3.40.50.150">
    <property type="entry name" value="Vaccinia Virus protein VP39"/>
    <property type="match status" value="1"/>
</dbReference>
<evidence type="ECO:0000313" key="4">
    <source>
        <dbReference type="EMBL" id="OHX20359.1"/>
    </source>
</evidence>
<dbReference type="Pfam" id="PF08241">
    <property type="entry name" value="Methyltransf_11"/>
    <property type="match status" value="1"/>
</dbReference>
<gene>
    <name evidence="4" type="ORF">BI344_07710</name>
    <name evidence="3" type="ORF">BI347_12050</name>
</gene>
<evidence type="ECO:0000313" key="5">
    <source>
        <dbReference type="Proteomes" id="UP000180088"/>
    </source>
</evidence>
<dbReference type="InterPro" id="IPR013216">
    <property type="entry name" value="Methyltransf_11"/>
</dbReference>
<evidence type="ECO:0000256" key="1">
    <source>
        <dbReference type="SAM" id="MobiDB-lite"/>
    </source>
</evidence>
<accession>A0A1S1X3U7</accession>
<proteinExistence type="predicted"/>
<dbReference type="STRING" id="1903179.BI347_12050"/>
<keyword evidence="3" id="KW-0808">Transferase</keyword>
<dbReference type="SUPFAM" id="SSF53335">
    <property type="entry name" value="S-adenosyl-L-methionine-dependent methyltransferases"/>
    <property type="match status" value="1"/>
</dbReference>
<evidence type="ECO:0000313" key="3">
    <source>
        <dbReference type="EMBL" id="OHX14157.1"/>
    </source>
</evidence>
<dbReference type="RefSeq" id="WP_071112781.1">
    <property type="nucleotide sequence ID" value="NZ_MKCS01000001.1"/>
</dbReference>
<sequence length="255" mass="28914">MKNSFGGWLTGTELGRYLLAREQDYFERVVADVFGYHAVQVGVPEIDCLRGNRIPWQCRVADCGAVDVCCDPAFLPFENRSLDLLVMPHVLDFTTQPHQVLREADRVLMPEGRLILTGFNPLSLWGVRRLIQGRESVPWNGSFLTQLRVRDWLTLLDLELEGAAFMAYAPPFTRSDWLCRCGFMEGAGERWWPLAAGVYGIEAVKRQRGMRLITPSWKQKQAKSKGALGVVAGNERQHTHKRRDTTERDGAPSCH</sequence>
<keyword evidence="6" id="KW-1185">Reference proteome</keyword>
<reference evidence="5 6" key="1">
    <citation type="submission" date="2016-09" db="EMBL/GenBank/DDBJ databases">
        <title>Chromobacterium muskegensis sp. nov., an insecticidal bacterium isolated from Sphagnum bogs.</title>
        <authorList>
            <person name="Sparks M.E."/>
            <person name="Blackburn M.B."/>
            <person name="Gundersen-Rindal D.E."/>
            <person name="Mitchell A."/>
            <person name="Farrar R."/>
            <person name="Kuhar D."/>
        </authorList>
    </citation>
    <scope>NUCLEOTIDE SEQUENCE [LARGE SCALE GENOMIC DNA]</scope>
    <source>
        <strain evidence="4 6">14B-1</strain>
        <strain evidence="3 5">37-2</strain>
    </source>
</reference>
<name>A0A1S1X3U7_9NEIS</name>
<dbReference type="OrthoDB" id="6191410at2"/>
<feature type="domain" description="Methyltransferase type 11" evidence="2">
    <location>
        <begin position="68"/>
        <end position="116"/>
    </location>
</feature>
<evidence type="ECO:0000313" key="6">
    <source>
        <dbReference type="Proteomes" id="UP000180280"/>
    </source>
</evidence>
<dbReference type="EMBL" id="MKCT01000017">
    <property type="protein sequence ID" value="OHX20359.1"/>
    <property type="molecule type" value="Genomic_DNA"/>
</dbReference>
<keyword evidence="3" id="KW-0489">Methyltransferase</keyword>
<dbReference type="GO" id="GO:0032259">
    <property type="term" value="P:methylation"/>
    <property type="evidence" value="ECO:0007669"/>
    <property type="project" value="UniProtKB-KW"/>
</dbReference>
<dbReference type="GO" id="GO:0008757">
    <property type="term" value="F:S-adenosylmethionine-dependent methyltransferase activity"/>
    <property type="evidence" value="ECO:0007669"/>
    <property type="project" value="InterPro"/>
</dbReference>
<feature type="region of interest" description="Disordered" evidence="1">
    <location>
        <begin position="223"/>
        <end position="255"/>
    </location>
</feature>
<dbReference type="EMBL" id="MKCS01000001">
    <property type="protein sequence ID" value="OHX14157.1"/>
    <property type="molecule type" value="Genomic_DNA"/>
</dbReference>
<protein>
    <submittedName>
        <fullName evidence="3">Methyltransferase type 11</fullName>
    </submittedName>
</protein>
<feature type="compositionally biased region" description="Basic and acidic residues" evidence="1">
    <location>
        <begin position="244"/>
        <end position="255"/>
    </location>
</feature>
<evidence type="ECO:0000259" key="2">
    <source>
        <dbReference type="Pfam" id="PF08241"/>
    </source>
</evidence>
<dbReference type="Proteomes" id="UP000180088">
    <property type="component" value="Unassembled WGS sequence"/>
</dbReference>
<dbReference type="Proteomes" id="UP000180280">
    <property type="component" value="Unassembled WGS sequence"/>
</dbReference>